<protein>
    <recommendedName>
        <fullName evidence="4 5">Pyridoxine 5'-phosphate synthase</fullName>
        <shortName evidence="4">PNP synthase</shortName>
        <ecNumber evidence="4 5">2.6.99.2</ecNumber>
    </recommendedName>
</protein>
<dbReference type="PANTHER" id="PTHR30456:SF0">
    <property type="entry name" value="PYRIDOXINE 5'-PHOSPHATE SYNTHASE"/>
    <property type="match status" value="1"/>
</dbReference>
<dbReference type="InterPro" id="IPR004569">
    <property type="entry name" value="PyrdxlP_synth_PdxJ"/>
</dbReference>
<organism evidence="6 7">
    <name type="scientific">Veronia nyctiphanis</name>
    <dbReference type="NCBI Taxonomy" id="1278244"/>
    <lineage>
        <taxon>Bacteria</taxon>
        <taxon>Pseudomonadati</taxon>
        <taxon>Pseudomonadota</taxon>
        <taxon>Gammaproteobacteria</taxon>
        <taxon>Vibrionales</taxon>
        <taxon>Vibrionaceae</taxon>
        <taxon>Veronia</taxon>
    </lineage>
</organism>
<comment type="similarity">
    <text evidence="4">Belongs to the PNP synthase family.</text>
</comment>
<feature type="binding site" evidence="4">
    <location>
        <position position="50"/>
    </location>
    <ligand>
        <name>1-deoxy-D-xylulose 5-phosphate</name>
        <dbReference type="ChEBI" id="CHEBI:57792"/>
    </ligand>
</feature>
<dbReference type="GO" id="GO:0008615">
    <property type="term" value="P:pyridoxine biosynthetic process"/>
    <property type="evidence" value="ECO:0007669"/>
    <property type="project" value="UniProtKB-UniRule"/>
</dbReference>
<dbReference type="OrthoDB" id="9806590at2"/>
<evidence type="ECO:0000313" key="6">
    <source>
        <dbReference type="EMBL" id="RXJ72843.1"/>
    </source>
</evidence>
<dbReference type="PANTHER" id="PTHR30456">
    <property type="entry name" value="PYRIDOXINE 5'-PHOSPHATE SYNTHASE"/>
    <property type="match status" value="1"/>
</dbReference>
<feature type="binding site" evidence="4">
    <location>
        <position position="196"/>
    </location>
    <ligand>
        <name>3-amino-2-oxopropyl phosphate</name>
        <dbReference type="ChEBI" id="CHEBI:57279"/>
    </ligand>
</feature>
<name>A0A4Q0YQL2_9GAMM</name>
<keyword evidence="3 4" id="KW-0664">Pyridoxine biosynthesis</keyword>
<dbReference type="NCBIfam" id="NF003626">
    <property type="entry name" value="PRK05265.1-4"/>
    <property type="match status" value="1"/>
</dbReference>
<accession>A0A4Q0YQL2</accession>
<evidence type="ECO:0000256" key="3">
    <source>
        <dbReference type="ARBA" id="ARBA00023096"/>
    </source>
</evidence>
<dbReference type="GO" id="GO:0005829">
    <property type="term" value="C:cytosol"/>
    <property type="evidence" value="ECO:0007669"/>
    <property type="project" value="TreeGrafter"/>
</dbReference>
<keyword evidence="1 4" id="KW-0963">Cytoplasm</keyword>
<comment type="function">
    <text evidence="4">Catalyzes the complicated ring closure reaction between the two acyclic compounds 1-deoxy-D-xylulose-5-phosphate (DXP) and 3-amino-2-oxopropyl phosphate (1-amino-acetone-3-phosphate or AAP) to form pyridoxine 5'-phosphate (PNP) and inorganic phosphate.</text>
</comment>
<dbReference type="HAMAP" id="MF_00279">
    <property type="entry name" value="PdxJ"/>
    <property type="match status" value="1"/>
</dbReference>
<dbReference type="EC" id="2.6.99.2" evidence="4 5"/>
<feature type="active site" description="Proton acceptor" evidence="4">
    <location>
        <position position="43"/>
    </location>
</feature>
<keyword evidence="2 4" id="KW-0808">Transferase</keyword>
<dbReference type="Pfam" id="PF03740">
    <property type="entry name" value="PdxJ"/>
    <property type="match status" value="1"/>
</dbReference>
<feature type="binding site" evidence="4">
    <location>
        <begin position="217"/>
        <end position="218"/>
    </location>
    <ligand>
        <name>3-amino-2-oxopropyl phosphate</name>
        <dbReference type="ChEBI" id="CHEBI:57279"/>
    </ligand>
</feature>
<proteinExistence type="inferred from homology"/>
<evidence type="ECO:0000256" key="1">
    <source>
        <dbReference type="ARBA" id="ARBA00022490"/>
    </source>
</evidence>
<comment type="subcellular location">
    <subcellularLocation>
        <location evidence="4">Cytoplasm</location>
    </subcellularLocation>
</comment>
<feature type="binding site" evidence="4">
    <location>
        <position position="7"/>
    </location>
    <ligand>
        <name>3-amino-2-oxopropyl phosphate</name>
        <dbReference type="ChEBI" id="CHEBI:57279"/>
    </ligand>
</feature>
<comment type="pathway">
    <text evidence="4">Cofactor biosynthesis; pyridoxine 5'-phosphate biosynthesis; pyridoxine 5'-phosphate from D-erythrose 4-phosphate: step 5/5.</text>
</comment>
<feature type="active site" description="Proton acceptor" evidence="4">
    <location>
        <position position="74"/>
    </location>
</feature>
<dbReference type="AlphaFoldDB" id="A0A4Q0YQL2"/>
<feature type="binding site" evidence="4">
    <location>
        <position position="104"/>
    </location>
    <ligand>
        <name>1-deoxy-D-xylulose 5-phosphate</name>
        <dbReference type="ChEBI" id="CHEBI:57792"/>
    </ligand>
</feature>
<evidence type="ECO:0000256" key="4">
    <source>
        <dbReference type="HAMAP-Rule" id="MF_00279"/>
    </source>
</evidence>
<feature type="active site" description="Proton donor" evidence="4">
    <location>
        <position position="195"/>
    </location>
</feature>
<comment type="caution">
    <text evidence="6">The sequence shown here is derived from an EMBL/GenBank/DDBJ whole genome shotgun (WGS) entry which is preliminary data.</text>
</comment>
<dbReference type="NCBIfam" id="TIGR00559">
    <property type="entry name" value="pdxJ"/>
    <property type="match status" value="1"/>
</dbReference>
<dbReference type="InterPro" id="IPR036130">
    <property type="entry name" value="Pyridoxine-5'_phos_synth"/>
</dbReference>
<dbReference type="SUPFAM" id="SSF63892">
    <property type="entry name" value="Pyridoxine 5'-phosphate synthase"/>
    <property type="match status" value="1"/>
</dbReference>
<dbReference type="CDD" id="cd00003">
    <property type="entry name" value="PNPsynthase"/>
    <property type="match status" value="1"/>
</dbReference>
<comment type="subunit">
    <text evidence="4">Homooctamer; tetramer of dimers.</text>
</comment>
<dbReference type="InterPro" id="IPR013785">
    <property type="entry name" value="Aldolase_TIM"/>
</dbReference>
<keyword evidence="7" id="KW-1185">Reference proteome</keyword>
<feature type="binding site" evidence="4">
    <location>
        <position position="18"/>
    </location>
    <ligand>
        <name>3-amino-2-oxopropyl phosphate</name>
        <dbReference type="ChEBI" id="CHEBI:57279"/>
    </ligand>
</feature>
<comment type="caution">
    <text evidence="4">Lacks conserved residue(s) required for the propagation of feature annotation.</text>
</comment>
<feature type="binding site" evidence="4">
    <location>
        <position position="45"/>
    </location>
    <ligand>
        <name>1-deoxy-D-xylulose 5-phosphate</name>
        <dbReference type="ChEBI" id="CHEBI:57792"/>
    </ligand>
</feature>
<dbReference type="EMBL" id="PEIB01000015">
    <property type="protein sequence ID" value="RXJ72843.1"/>
    <property type="molecule type" value="Genomic_DNA"/>
</dbReference>
<evidence type="ECO:0000313" key="7">
    <source>
        <dbReference type="Proteomes" id="UP000290287"/>
    </source>
</evidence>
<comment type="catalytic activity">
    <reaction evidence="4">
        <text>3-amino-2-oxopropyl phosphate + 1-deoxy-D-xylulose 5-phosphate = pyridoxine 5'-phosphate + phosphate + 2 H2O + H(+)</text>
        <dbReference type="Rhea" id="RHEA:15265"/>
        <dbReference type="ChEBI" id="CHEBI:15377"/>
        <dbReference type="ChEBI" id="CHEBI:15378"/>
        <dbReference type="ChEBI" id="CHEBI:43474"/>
        <dbReference type="ChEBI" id="CHEBI:57279"/>
        <dbReference type="ChEBI" id="CHEBI:57792"/>
        <dbReference type="ChEBI" id="CHEBI:58589"/>
        <dbReference type="EC" id="2.6.99.2"/>
    </reaction>
</comment>
<reference evidence="6 7" key="1">
    <citation type="submission" date="2017-10" db="EMBL/GenBank/DDBJ databases">
        <title>Nyctiphanis sp. nov., isolated from the stomach of the euphausiid Nyctiphanes simplex (Hansen, 1911) in the Gulf of California.</title>
        <authorList>
            <person name="Gomez-Gil B."/>
            <person name="Aguilar-Mendez M."/>
            <person name="Lopez-Cortes A."/>
            <person name="Gomez-Gutierrez J."/>
            <person name="Roque A."/>
            <person name="Lang E."/>
            <person name="Gonzalez-Castillo A."/>
        </authorList>
    </citation>
    <scope>NUCLEOTIDE SEQUENCE [LARGE SCALE GENOMIC DNA]</scope>
    <source>
        <strain evidence="6 7">CAIM 600</strain>
    </source>
</reference>
<dbReference type="UniPathway" id="UPA00244">
    <property type="reaction ID" value="UER00313"/>
</dbReference>
<evidence type="ECO:0000256" key="5">
    <source>
        <dbReference type="NCBIfam" id="TIGR00559"/>
    </source>
</evidence>
<feature type="site" description="Transition state stabilizer" evidence="4">
    <location>
        <position position="155"/>
    </location>
</feature>
<dbReference type="Gene3D" id="3.20.20.70">
    <property type="entry name" value="Aldolase class I"/>
    <property type="match status" value="1"/>
</dbReference>
<evidence type="ECO:0000256" key="2">
    <source>
        <dbReference type="ARBA" id="ARBA00022679"/>
    </source>
</evidence>
<dbReference type="Proteomes" id="UP000290287">
    <property type="component" value="Unassembled WGS sequence"/>
</dbReference>
<dbReference type="GO" id="GO:0033856">
    <property type="term" value="F:pyridoxine 5'-phosphate synthase activity"/>
    <property type="evidence" value="ECO:0007669"/>
    <property type="project" value="UniProtKB-UniRule"/>
</dbReference>
<dbReference type="RefSeq" id="WP_129122688.1">
    <property type="nucleotide sequence ID" value="NZ_PEIB01000015.1"/>
</dbReference>
<sequence>MTKLSVNLNKIALLRNSRGRDFPNVVDFAEKFISRGVHGITVHPRQDERHITRQDVRDLSRLLSCDGEVEFNIEGYPSEDFLQLVEEVKPKQCTLVPDSPEQLTSDHGWDLSQDGEYLATICERLNGQGIRTAIFLDPSLEQVERVKATHAHRIELYTETLAAAYGTPEFDSVLAKFKAVATRAQELGIEVNAGHDLDLQNLPHFLTIPDIKEVSIGHVLMIECIEQGLDSVVEQYLDICRQSA</sequence>
<gene>
    <name evidence="4" type="primary">pdxJ</name>
    <name evidence="6" type="ORF">CS022_13390</name>
</gene>